<evidence type="ECO:0000259" key="1">
    <source>
        <dbReference type="Pfam" id="PF16111"/>
    </source>
</evidence>
<gene>
    <name evidence="2" type="ORF">AN619_27070</name>
</gene>
<keyword evidence="3" id="KW-1185">Reference proteome</keyword>
<reference evidence="2 3" key="1">
    <citation type="submission" date="2015-12" db="EMBL/GenBank/DDBJ databases">
        <title>Draft genome sequence of the thermoanaerobe Thermotalea metallivorans, an isolate from the runoff channel of the Great Artesian Basin, Australia.</title>
        <authorList>
            <person name="Patel B.K."/>
        </authorList>
    </citation>
    <scope>NUCLEOTIDE SEQUENCE [LARGE SCALE GENOMIC DNA]</scope>
    <source>
        <strain evidence="2 3">B2-1</strain>
    </source>
</reference>
<dbReference type="RefSeq" id="WP_068557802.1">
    <property type="nucleotide sequence ID" value="NZ_LOEE01000070.1"/>
</dbReference>
<dbReference type="Pfam" id="PF16111">
    <property type="entry name" value="DUF4829"/>
    <property type="match status" value="1"/>
</dbReference>
<dbReference type="InterPro" id="IPR032256">
    <property type="entry name" value="DUF4829"/>
</dbReference>
<proteinExistence type="predicted"/>
<sequence length="177" mass="20986">MINKKLKKASGISVILLIFLLLFIFNDNIQSQYFIWKTHYSNEKDVIQTYFWGVNHHHPKVVQSTLHPKLMISNRDFQYKEVKSWKIIRLFKNEEKTEYFKKEIVLTKRYGFTSPPFDAAVYEVEFDLKVNPYLDYSKTEIDSTFLDLEGKGRVGIYLIKETNSSPWKIIDFAFGPI</sequence>
<dbReference type="AlphaFoldDB" id="A0A140L077"/>
<evidence type="ECO:0000313" key="3">
    <source>
        <dbReference type="Proteomes" id="UP000070456"/>
    </source>
</evidence>
<accession>A0A140L077</accession>
<comment type="caution">
    <text evidence="2">The sequence shown here is derived from an EMBL/GenBank/DDBJ whole genome shotgun (WGS) entry which is preliminary data.</text>
</comment>
<dbReference type="Proteomes" id="UP000070456">
    <property type="component" value="Unassembled WGS sequence"/>
</dbReference>
<name>A0A140L077_9FIRM</name>
<protein>
    <recommendedName>
        <fullName evidence="1">DUF4829 domain-containing protein</fullName>
    </recommendedName>
</protein>
<dbReference type="EMBL" id="LOEE01000070">
    <property type="protein sequence ID" value="KXG73952.1"/>
    <property type="molecule type" value="Genomic_DNA"/>
</dbReference>
<dbReference type="STRING" id="520762.AN619_27070"/>
<dbReference type="OrthoDB" id="1911138at2"/>
<evidence type="ECO:0000313" key="2">
    <source>
        <dbReference type="EMBL" id="KXG73952.1"/>
    </source>
</evidence>
<feature type="domain" description="DUF4829" evidence="1">
    <location>
        <begin position="44"/>
        <end position="172"/>
    </location>
</feature>
<organism evidence="2 3">
    <name type="scientific">Thermotalea metallivorans</name>
    <dbReference type="NCBI Taxonomy" id="520762"/>
    <lineage>
        <taxon>Bacteria</taxon>
        <taxon>Bacillati</taxon>
        <taxon>Bacillota</taxon>
        <taxon>Clostridia</taxon>
        <taxon>Peptostreptococcales</taxon>
        <taxon>Thermotaleaceae</taxon>
        <taxon>Thermotalea</taxon>
    </lineage>
</organism>